<dbReference type="InterPro" id="IPR050147">
    <property type="entry name" value="Ser/Thr_Dehydratase"/>
</dbReference>
<dbReference type="AlphaFoldDB" id="A0A8J6DXB1"/>
<gene>
    <name evidence="5" type="ORF">J8273_8478</name>
</gene>
<dbReference type="PANTHER" id="PTHR48078">
    <property type="entry name" value="THREONINE DEHYDRATASE, MITOCHONDRIAL-RELATED"/>
    <property type="match status" value="1"/>
</dbReference>
<dbReference type="GO" id="GO:0004794">
    <property type="term" value="F:threonine deaminase activity"/>
    <property type="evidence" value="ECO:0007669"/>
    <property type="project" value="TreeGrafter"/>
</dbReference>
<dbReference type="GO" id="GO:0003941">
    <property type="term" value="F:L-serine ammonia-lyase activity"/>
    <property type="evidence" value="ECO:0007669"/>
    <property type="project" value="TreeGrafter"/>
</dbReference>
<dbReference type="Proteomes" id="UP000717585">
    <property type="component" value="Unassembled WGS sequence"/>
</dbReference>
<evidence type="ECO:0000256" key="2">
    <source>
        <dbReference type="ARBA" id="ARBA00022898"/>
    </source>
</evidence>
<name>A0A8J6DXB1_9EUKA</name>
<dbReference type="InterPro" id="IPR001926">
    <property type="entry name" value="TrpB-like_PALP"/>
</dbReference>
<reference evidence="5" key="1">
    <citation type="submission" date="2021-05" db="EMBL/GenBank/DDBJ databases">
        <title>A free-living protist that lacks canonical eukaryotic 1 DNA replication and segregation systems.</title>
        <authorList>
            <person name="Salas-Leiva D.E."/>
            <person name="Tromer E.C."/>
            <person name="Curtis B.A."/>
            <person name="Jerlstrom-Hultqvist J."/>
            <person name="Kolisko M."/>
            <person name="Yi Z."/>
            <person name="Salas-Leiva J.S."/>
            <person name="Gallot-Lavallee L."/>
            <person name="Kops G.J.P.L."/>
            <person name="Archibald J.M."/>
            <person name="Simpson A.G.B."/>
            <person name="Roger A.J."/>
        </authorList>
    </citation>
    <scope>NUCLEOTIDE SEQUENCE</scope>
    <source>
        <strain evidence="5">BICM</strain>
    </source>
</reference>
<keyword evidence="2" id="KW-0663">Pyridoxal phosphate</keyword>
<dbReference type="EMBL" id="JAHDYR010000067">
    <property type="protein sequence ID" value="KAG9389799.1"/>
    <property type="molecule type" value="Genomic_DNA"/>
</dbReference>
<dbReference type="GO" id="GO:0006565">
    <property type="term" value="P:L-serine catabolic process"/>
    <property type="evidence" value="ECO:0007669"/>
    <property type="project" value="TreeGrafter"/>
</dbReference>
<keyword evidence="3" id="KW-0456">Lyase</keyword>
<feature type="domain" description="Tryptophan synthase beta chain-like PALP" evidence="4">
    <location>
        <begin position="60"/>
        <end position="374"/>
    </location>
</feature>
<dbReference type="SUPFAM" id="SSF53686">
    <property type="entry name" value="Tryptophan synthase beta subunit-like PLP-dependent enzymes"/>
    <property type="match status" value="1"/>
</dbReference>
<evidence type="ECO:0000256" key="3">
    <source>
        <dbReference type="ARBA" id="ARBA00023239"/>
    </source>
</evidence>
<dbReference type="GO" id="GO:0009097">
    <property type="term" value="P:isoleucine biosynthetic process"/>
    <property type="evidence" value="ECO:0007669"/>
    <property type="project" value="TreeGrafter"/>
</dbReference>
<accession>A0A8J6DXB1</accession>
<keyword evidence="6" id="KW-1185">Reference proteome</keyword>
<dbReference type="PANTHER" id="PTHR48078:SF6">
    <property type="entry name" value="L-THREONINE DEHYDRATASE CATABOLIC TDCB"/>
    <property type="match status" value="1"/>
</dbReference>
<dbReference type="Pfam" id="PF00291">
    <property type="entry name" value="PALP"/>
    <property type="match status" value="1"/>
</dbReference>
<evidence type="ECO:0000256" key="1">
    <source>
        <dbReference type="ARBA" id="ARBA00001933"/>
    </source>
</evidence>
<organism evidence="5 6">
    <name type="scientific">Carpediemonas membranifera</name>
    <dbReference type="NCBI Taxonomy" id="201153"/>
    <lineage>
        <taxon>Eukaryota</taxon>
        <taxon>Metamonada</taxon>
        <taxon>Carpediemonas-like organisms</taxon>
        <taxon>Carpediemonas</taxon>
    </lineage>
</organism>
<sequence>MAHIECSVCGKKFELSYLTDGHYVCDVDEANLNLIHDYEAIAKDVRENGLNPRVNAPPLSVGGTPLAKELGIPSCNLWLKDDSKNPTGSLKDRASSLLVRMQEDGAPVITTASTGNAGAALAGMCAATPVRQKAYIFVPKTAPAAKIAQLQIFGAEVILVDGTYDDAFALCLEASSKHGWYCRNTGYNAYTAEGKKTVSLEMCEQLAHGGQFGGPRRAQFVAPDFVAVSVGDGNIITGVYKGLRDLYKAGLIEKMPKLVGVNSDKSNWCATAWKKNLTPAEMLTMEPVEANTRADSISAGIARDGINAVQAIRDTQGCFVEVDDDSILAHIKTVSQATGVFPEPAAACAAAGITKLASKGYFEGGSTVVAVMTGTGIKDIPAAVSVCGEPFVLKRREDGQFHLEDFMQ</sequence>
<proteinExistence type="predicted"/>
<dbReference type="OrthoDB" id="7773036at2759"/>
<dbReference type="GO" id="GO:0006567">
    <property type="term" value="P:L-threonine catabolic process"/>
    <property type="evidence" value="ECO:0007669"/>
    <property type="project" value="TreeGrafter"/>
</dbReference>
<evidence type="ECO:0000313" key="6">
    <source>
        <dbReference type="Proteomes" id="UP000717585"/>
    </source>
</evidence>
<evidence type="ECO:0000259" key="4">
    <source>
        <dbReference type="Pfam" id="PF00291"/>
    </source>
</evidence>
<comment type="caution">
    <text evidence="5">The sequence shown here is derived from an EMBL/GenBank/DDBJ whole genome shotgun (WGS) entry which is preliminary data.</text>
</comment>
<dbReference type="InterPro" id="IPR036052">
    <property type="entry name" value="TrpB-like_PALP_sf"/>
</dbReference>
<protein>
    <submittedName>
        <fullName evidence="5">Threonine synthase</fullName>
    </submittedName>
</protein>
<dbReference type="Gene3D" id="3.40.50.1100">
    <property type="match status" value="2"/>
</dbReference>
<evidence type="ECO:0000313" key="5">
    <source>
        <dbReference type="EMBL" id="KAG9389799.1"/>
    </source>
</evidence>
<comment type="cofactor">
    <cofactor evidence="1">
        <name>pyridoxal 5'-phosphate</name>
        <dbReference type="ChEBI" id="CHEBI:597326"/>
    </cofactor>
</comment>